<accession>A0ABW0NJ64</accession>
<keyword evidence="2" id="KW-0732">Signal</keyword>
<comment type="caution">
    <text evidence="3">The sequence shown here is derived from an EMBL/GenBank/DDBJ whole genome shotgun (WGS) entry which is preliminary data.</text>
</comment>
<gene>
    <name evidence="3" type="ORF">ACFPOE_21085</name>
</gene>
<evidence type="ECO:0000256" key="1">
    <source>
        <dbReference type="SAM" id="MobiDB-lite"/>
    </source>
</evidence>
<sequence>MKPLLYCLALLAAALPAWAQGDAAEQAERARIEAGRKQAESQLVVQERACYRTFAVTDCLKAARAARRDRLTELRRQELVLNDAERKRRAQEQLRSLEERNSPQKEQENAAQRAEAVARQRDKQQAQAERAAERAQNAASAPVRAARTVQAARERQATTRSAREQRVHNATEELRQSQERQQQAKERQERVARRQAEAAKSGIKPLPVPP</sequence>
<keyword evidence="4" id="KW-1185">Reference proteome</keyword>
<feature type="compositionally biased region" description="Basic and acidic residues" evidence="1">
    <location>
        <begin position="91"/>
        <end position="108"/>
    </location>
</feature>
<evidence type="ECO:0000313" key="4">
    <source>
        <dbReference type="Proteomes" id="UP001596037"/>
    </source>
</evidence>
<dbReference type="EMBL" id="JBHSMF010000010">
    <property type="protein sequence ID" value="MFC5500051.1"/>
    <property type="molecule type" value="Genomic_DNA"/>
</dbReference>
<evidence type="ECO:0000256" key="2">
    <source>
        <dbReference type="SAM" id="SignalP"/>
    </source>
</evidence>
<dbReference type="RefSeq" id="WP_376852295.1">
    <property type="nucleotide sequence ID" value="NZ_JBHSMF010000010.1"/>
</dbReference>
<feature type="region of interest" description="Disordered" evidence="1">
    <location>
        <begin position="91"/>
        <end position="210"/>
    </location>
</feature>
<name>A0ABW0NJ64_9BURK</name>
<dbReference type="Proteomes" id="UP001596037">
    <property type="component" value="Unassembled WGS sequence"/>
</dbReference>
<feature type="signal peptide" evidence="2">
    <location>
        <begin position="1"/>
        <end position="19"/>
    </location>
</feature>
<feature type="chain" id="PRO_5046713950" evidence="2">
    <location>
        <begin position="20"/>
        <end position="210"/>
    </location>
</feature>
<evidence type="ECO:0000313" key="3">
    <source>
        <dbReference type="EMBL" id="MFC5500051.1"/>
    </source>
</evidence>
<protein>
    <submittedName>
        <fullName evidence="3">Uncharacterized protein</fullName>
    </submittedName>
</protein>
<reference evidence="4" key="1">
    <citation type="journal article" date="2019" name="Int. J. Syst. Evol. Microbiol.">
        <title>The Global Catalogue of Microorganisms (GCM) 10K type strain sequencing project: providing services to taxonomists for standard genome sequencing and annotation.</title>
        <authorList>
            <consortium name="The Broad Institute Genomics Platform"/>
            <consortium name="The Broad Institute Genome Sequencing Center for Infectious Disease"/>
            <person name="Wu L."/>
            <person name="Ma J."/>
        </authorList>
    </citation>
    <scope>NUCLEOTIDE SEQUENCE [LARGE SCALE GENOMIC DNA]</scope>
    <source>
        <strain evidence="4">CCUG 57401</strain>
    </source>
</reference>
<feature type="compositionally biased region" description="Low complexity" evidence="1">
    <location>
        <begin position="125"/>
        <end position="141"/>
    </location>
</feature>
<proteinExistence type="predicted"/>
<feature type="compositionally biased region" description="Basic and acidic residues" evidence="1">
    <location>
        <begin position="152"/>
        <end position="197"/>
    </location>
</feature>
<organism evidence="3 4">
    <name type="scientific">Caenimonas terrae</name>
    <dbReference type="NCBI Taxonomy" id="696074"/>
    <lineage>
        <taxon>Bacteria</taxon>
        <taxon>Pseudomonadati</taxon>
        <taxon>Pseudomonadota</taxon>
        <taxon>Betaproteobacteria</taxon>
        <taxon>Burkholderiales</taxon>
        <taxon>Comamonadaceae</taxon>
        <taxon>Caenimonas</taxon>
    </lineage>
</organism>